<dbReference type="GO" id="GO:0030036">
    <property type="term" value="P:actin cytoskeleton organization"/>
    <property type="evidence" value="ECO:0007669"/>
    <property type="project" value="TreeGrafter"/>
</dbReference>
<evidence type="ECO:0000256" key="1">
    <source>
        <dbReference type="ARBA" id="ARBA00004496"/>
    </source>
</evidence>
<evidence type="ECO:0000256" key="2">
    <source>
        <dbReference type="ARBA" id="ARBA00022490"/>
    </source>
</evidence>
<dbReference type="InterPro" id="IPR001478">
    <property type="entry name" value="PDZ"/>
</dbReference>
<dbReference type="GO" id="GO:0003779">
    <property type="term" value="F:actin binding"/>
    <property type="evidence" value="ECO:0007669"/>
    <property type="project" value="TreeGrafter"/>
</dbReference>
<dbReference type="SUPFAM" id="SSF50156">
    <property type="entry name" value="PDZ domain-like"/>
    <property type="match status" value="1"/>
</dbReference>
<dbReference type="EMBL" id="OD000488">
    <property type="protein sequence ID" value="CAD7397849.1"/>
    <property type="molecule type" value="Genomic_DNA"/>
</dbReference>
<keyword evidence="3" id="KW-0862">Zinc</keyword>
<gene>
    <name evidence="5" type="ORF">TPSB3V08_LOCUS1395</name>
</gene>
<dbReference type="GO" id="GO:0005912">
    <property type="term" value="C:adherens junction"/>
    <property type="evidence" value="ECO:0007669"/>
    <property type="project" value="TreeGrafter"/>
</dbReference>
<sequence>MLTSQTLATSEIATTPNQDTARLSLLLLTILRFHNTNSHQHKDSHANSDYLVVDTPKCPHHDTRNTNCSYMYAYQTSPSIPRFPHPNTRHLKYPGARCSKFALTFPSVGYIQCPWLNIARPELQAHVRWSGYSHGSIQSHRDSTSARPTLQSIAHLSVILSADSCTNSSIMKRTNPQGMVVNLRRGNVKTPWGIRIVGGVDLDTPFVVTRVQAGSPADGELQRGDLIKKIGDYDARDLRHEDAQNLFKSAGNTISLAVKRSVVGQTFGPTYTPFQESVGGDAATTFAQEVFQSPSTSTLNKSASVVFPPPLPSSHPNLARPHSTTLLQTWANPEEEDTSLSNQVGGFLWDEATVVGDGRCGKHISGRQADPFSWRLVEVYGGWRWLLAHGLKMSLRRTGTKPLVGAWVSDLEYLGARRVA</sequence>
<evidence type="ECO:0000313" key="5">
    <source>
        <dbReference type="EMBL" id="CAD7397849.1"/>
    </source>
</evidence>
<dbReference type="PANTHER" id="PTHR24214:SF38">
    <property type="entry name" value="PDZ AND LIM DOMAIN PROTEIN ZASP-RELATED"/>
    <property type="match status" value="1"/>
</dbReference>
<evidence type="ECO:0000256" key="3">
    <source>
        <dbReference type="ARBA" id="ARBA00023038"/>
    </source>
</evidence>
<dbReference type="SMART" id="SM00228">
    <property type="entry name" value="PDZ"/>
    <property type="match status" value="1"/>
</dbReference>
<dbReference type="PANTHER" id="PTHR24214">
    <property type="entry name" value="PDZ AND LIM DOMAIN PROTEIN ZASP"/>
    <property type="match status" value="1"/>
</dbReference>
<keyword evidence="3" id="KW-0479">Metal-binding</keyword>
<dbReference type="InterPro" id="IPR050604">
    <property type="entry name" value="PDZ-LIM_domain"/>
</dbReference>
<dbReference type="CDD" id="cd23068">
    <property type="entry name" value="PDZ_ZASP52-like"/>
    <property type="match status" value="1"/>
</dbReference>
<evidence type="ECO:0000259" key="4">
    <source>
        <dbReference type="PROSITE" id="PS50106"/>
    </source>
</evidence>
<protein>
    <recommendedName>
        <fullName evidence="4">PDZ domain-containing protein</fullName>
    </recommendedName>
</protein>
<dbReference type="GO" id="GO:0031941">
    <property type="term" value="C:filamentous actin"/>
    <property type="evidence" value="ECO:0007669"/>
    <property type="project" value="TreeGrafter"/>
</dbReference>
<dbReference type="GO" id="GO:0061061">
    <property type="term" value="P:muscle structure development"/>
    <property type="evidence" value="ECO:0007669"/>
    <property type="project" value="TreeGrafter"/>
</dbReference>
<dbReference type="GO" id="GO:0001725">
    <property type="term" value="C:stress fiber"/>
    <property type="evidence" value="ECO:0007669"/>
    <property type="project" value="TreeGrafter"/>
</dbReference>
<keyword evidence="3" id="KW-0440">LIM domain</keyword>
<organism evidence="5">
    <name type="scientific">Timema poppense</name>
    <name type="common">Walking stick</name>
    <dbReference type="NCBI Taxonomy" id="170557"/>
    <lineage>
        <taxon>Eukaryota</taxon>
        <taxon>Metazoa</taxon>
        <taxon>Ecdysozoa</taxon>
        <taxon>Arthropoda</taxon>
        <taxon>Hexapoda</taxon>
        <taxon>Insecta</taxon>
        <taxon>Pterygota</taxon>
        <taxon>Neoptera</taxon>
        <taxon>Polyneoptera</taxon>
        <taxon>Phasmatodea</taxon>
        <taxon>Timematodea</taxon>
        <taxon>Timematoidea</taxon>
        <taxon>Timematidae</taxon>
        <taxon>Timema</taxon>
    </lineage>
</organism>
<name>A0A7R9CL60_TIMPO</name>
<dbReference type="GO" id="GO:0030018">
    <property type="term" value="C:Z disc"/>
    <property type="evidence" value="ECO:0007669"/>
    <property type="project" value="TreeGrafter"/>
</dbReference>
<accession>A0A7R9CL60</accession>
<dbReference type="AlphaFoldDB" id="A0A7R9CL60"/>
<dbReference type="GO" id="GO:0051371">
    <property type="term" value="F:muscle alpha-actinin binding"/>
    <property type="evidence" value="ECO:0007669"/>
    <property type="project" value="TreeGrafter"/>
</dbReference>
<keyword evidence="2" id="KW-0963">Cytoplasm</keyword>
<dbReference type="InterPro" id="IPR036034">
    <property type="entry name" value="PDZ_sf"/>
</dbReference>
<dbReference type="PROSITE" id="PS50106">
    <property type="entry name" value="PDZ"/>
    <property type="match status" value="1"/>
</dbReference>
<proteinExistence type="predicted"/>
<reference evidence="5" key="1">
    <citation type="submission" date="2020-11" db="EMBL/GenBank/DDBJ databases">
        <authorList>
            <person name="Tran Van P."/>
        </authorList>
    </citation>
    <scope>NUCLEOTIDE SEQUENCE</scope>
</reference>
<dbReference type="Gene3D" id="2.30.42.10">
    <property type="match status" value="1"/>
</dbReference>
<dbReference type="Pfam" id="PF00595">
    <property type="entry name" value="PDZ"/>
    <property type="match status" value="1"/>
</dbReference>
<comment type="subcellular location">
    <subcellularLocation>
        <location evidence="1">Cytoplasm</location>
    </subcellularLocation>
</comment>
<dbReference type="FunFam" id="2.30.42.10:FF:000192">
    <property type="entry name" value="Uncharacterized protein, isoform J"/>
    <property type="match status" value="1"/>
</dbReference>
<feature type="domain" description="PDZ" evidence="4">
    <location>
        <begin position="180"/>
        <end position="262"/>
    </location>
</feature>